<dbReference type="Proteomes" id="UP000050280">
    <property type="component" value="Unassembled WGS sequence"/>
</dbReference>
<gene>
    <name evidence="1" type="ORF">I595_3101</name>
</gene>
<dbReference type="STRING" id="1300341.I595_3101"/>
<dbReference type="AlphaFoldDB" id="A0A0P7AEF0"/>
<protein>
    <submittedName>
        <fullName evidence="1">Transglutaminase domain-containing protein</fullName>
    </submittedName>
</protein>
<accession>A0A0P7AEF0</accession>
<name>A0A0P7AEF0_9FLAO</name>
<evidence type="ECO:0000313" key="1">
    <source>
        <dbReference type="EMBL" id="KPM30607.1"/>
    </source>
</evidence>
<reference evidence="1 2" key="1">
    <citation type="submission" date="2015-09" db="EMBL/GenBank/DDBJ databases">
        <title>Genome sequence of the marine flavobacterium Croceitalea dokdonensis DOKDO 023 that contains proton- and sodium-pumping rhodopsins.</title>
        <authorList>
            <person name="Kwon S.-K."/>
            <person name="Lee H.K."/>
            <person name="Kwak M.-J."/>
            <person name="Kim J.F."/>
        </authorList>
    </citation>
    <scope>NUCLEOTIDE SEQUENCE [LARGE SCALE GENOMIC DNA]</scope>
    <source>
        <strain evidence="1 2">DOKDO 023</strain>
    </source>
</reference>
<comment type="caution">
    <text evidence="1">The sequence shown here is derived from an EMBL/GenBank/DDBJ whole genome shotgun (WGS) entry which is preliminary data.</text>
</comment>
<sequence length="651" mass="76079">MRFYHFPFFILFGFLAYSQNNHPKVTQADIDLKIYEQDTTAHAVVLYEKGYFDFQLLNRQIYLVKSYEIKVKIFDDQGFEEANIEIPLYHNENAKETAYDIKGMTHNGMVKTSLNQNDIFQEDNSENWSYQKFSLPNIKAGSIITYSYKVKSPFFFNLNGWNFQSNIPKMYSEFNAVIPGMYFYNRSLYGGLPLAIKETSIKKSCFNPGPGYPVVDCEVIKYAMKDIPAFYDKEQYMLAPSNYIGRLDFELATHYRLNGSKKHYTKSWKSVDSEFRKDKDIGRQLAKSTFFEKQLQENNLQHANELESAKNIFNFVKKHFTWNGKFGIYKNIRVKEAFNKKIGNIGEINISLINMLNAADIKANLMMISTREHGLPKKSQPVITDFNYIIAKADINGKTYLLDASDTFTAFGFLPFRSLNHYGRVMDFKEDSYWFDIQPQTKNKVVIRGNASLYPELGEIRGKIREINQGYKAIAKYKFLKGKSESEYLDQIEESSISDFYIENYTLEKERSNEKLLMQSYDFVIENALKDGTIYLNPILLKFFKKNPFLKDNRNFPIDFGYPYSYEYNLIIEIPEKYKLISLPENKAMALPNYNGMLEFTCSESAGQLNVRFIFQLKNHYFESEDYKAIKTFFNEAVNIEKNSVVTIKKI</sequence>
<dbReference type="Gene3D" id="2.60.120.1130">
    <property type="match status" value="1"/>
</dbReference>
<dbReference type="OrthoDB" id="98874at2"/>
<dbReference type="Gene3D" id="3.10.620.30">
    <property type="match status" value="1"/>
</dbReference>
<keyword evidence="2" id="KW-1185">Reference proteome</keyword>
<evidence type="ECO:0000313" key="2">
    <source>
        <dbReference type="Proteomes" id="UP000050280"/>
    </source>
</evidence>
<proteinExistence type="predicted"/>
<dbReference type="RefSeq" id="WP_054560106.1">
    <property type="nucleotide sequence ID" value="NZ_LDJX01000007.1"/>
</dbReference>
<dbReference type="EMBL" id="LDJX01000007">
    <property type="protein sequence ID" value="KPM30607.1"/>
    <property type="molecule type" value="Genomic_DNA"/>
</dbReference>
<dbReference type="Gene3D" id="2.60.40.3140">
    <property type="match status" value="1"/>
</dbReference>
<organism evidence="1 2">
    <name type="scientific">Croceitalea dokdonensis DOKDO 023</name>
    <dbReference type="NCBI Taxonomy" id="1300341"/>
    <lineage>
        <taxon>Bacteria</taxon>
        <taxon>Pseudomonadati</taxon>
        <taxon>Bacteroidota</taxon>
        <taxon>Flavobacteriia</taxon>
        <taxon>Flavobacteriales</taxon>
        <taxon>Flavobacteriaceae</taxon>
        <taxon>Croceitalea</taxon>
    </lineage>
</organism>
<dbReference type="PATRIC" id="fig|1300341.3.peg.3252"/>